<accession>A0ABP7GDV3</accession>
<evidence type="ECO:0000313" key="2">
    <source>
        <dbReference type="EMBL" id="GAA3759689.1"/>
    </source>
</evidence>
<reference evidence="3" key="1">
    <citation type="journal article" date="2019" name="Int. J. Syst. Evol. Microbiol.">
        <title>The Global Catalogue of Microorganisms (GCM) 10K type strain sequencing project: providing services to taxonomists for standard genome sequencing and annotation.</title>
        <authorList>
            <consortium name="The Broad Institute Genomics Platform"/>
            <consortium name="The Broad Institute Genome Sequencing Center for Infectious Disease"/>
            <person name="Wu L."/>
            <person name="Ma J."/>
        </authorList>
    </citation>
    <scope>NUCLEOTIDE SEQUENCE [LARGE SCALE GENOMIC DNA]</scope>
    <source>
        <strain evidence="3">JCM 30846</strain>
    </source>
</reference>
<gene>
    <name evidence="2" type="ORF">GCM10023082_62590</name>
</gene>
<evidence type="ECO:0000256" key="1">
    <source>
        <dbReference type="SAM" id="MobiDB-lite"/>
    </source>
</evidence>
<name>A0ABP7GDV3_9ACTN</name>
<comment type="caution">
    <text evidence="2">The sequence shown here is derived from an EMBL/GenBank/DDBJ whole genome shotgun (WGS) entry which is preliminary data.</text>
</comment>
<keyword evidence="3" id="KW-1185">Reference proteome</keyword>
<organism evidence="2 3">
    <name type="scientific">Streptomyces tremellae</name>
    <dbReference type="NCBI Taxonomy" id="1124239"/>
    <lineage>
        <taxon>Bacteria</taxon>
        <taxon>Bacillati</taxon>
        <taxon>Actinomycetota</taxon>
        <taxon>Actinomycetes</taxon>
        <taxon>Kitasatosporales</taxon>
        <taxon>Streptomycetaceae</taxon>
        <taxon>Streptomyces</taxon>
    </lineage>
</organism>
<protein>
    <submittedName>
        <fullName evidence="2">Uncharacterized protein</fullName>
    </submittedName>
</protein>
<evidence type="ECO:0000313" key="3">
    <source>
        <dbReference type="Proteomes" id="UP001499884"/>
    </source>
</evidence>
<proteinExistence type="predicted"/>
<feature type="region of interest" description="Disordered" evidence="1">
    <location>
        <begin position="1"/>
        <end position="78"/>
    </location>
</feature>
<dbReference type="EMBL" id="BAABEP010000083">
    <property type="protein sequence ID" value="GAA3759689.1"/>
    <property type="molecule type" value="Genomic_DNA"/>
</dbReference>
<feature type="compositionally biased region" description="Low complexity" evidence="1">
    <location>
        <begin position="11"/>
        <end position="21"/>
    </location>
</feature>
<sequence>MSAPVPPAQPGSPAGAPQQAVLGTPLPASVPLDQAQPVPRAQVPGQYAGPEGGRPGPRRVRRPVQPAQGGRPRIGFGLIGPRRERHALTLDQLESLALPVGDDGVVVGVDANGRPAVLGINRPTPYDVTLIGGLWTAQVLALRAAATGARVAVETGRTQAWSALAQAAGGGQPCMSLHDVGRVPPQGASAGSPVVVVRDCGMRPPRGRVVAGPWQSVVTLLPYLSPVAPGLMRKSGLVGVQRVSPDESAQIGRIMGLPQAEAAALTTLADGVTLWCTERDRQFVMTQATDAETGLLGSARRMD</sequence>
<dbReference type="Proteomes" id="UP001499884">
    <property type="component" value="Unassembled WGS sequence"/>
</dbReference>
<feature type="compositionally biased region" description="Pro residues" evidence="1">
    <location>
        <begin position="1"/>
        <end position="10"/>
    </location>
</feature>